<keyword evidence="6" id="KW-0732">Signal</keyword>
<keyword evidence="5" id="KW-1015">Disulfide bond</keyword>
<feature type="chain" id="PRO_5034412870" evidence="6">
    <location>
        <begin position="23"/>
        <end position="292"/>
    </location>
</feature>
<evidence type="ECO:0000256" key="5">
    <source>
        <dbReference type="ARBA" id="ARBA00023157"/>
    </source>
</evidence>
<dbReference type="GO" id="GO:0008083">
    <property type="term" value="F:growth factor activity"/>
    <property type="evidence" value="ECO:0007669"/>
    <property type="project" value="UniProtKB-KW"/>
</dbReference>
<dbReference type="SUPFAM" id="SSF57501">
    <property type="entry name" value="Cystine-knot cytokines"/>
    <property type="match status" value="1"/>
</dbReference>
<evidence type="ECO:0000259" key="7">
    <source>
        <dbReference type="PROSITE" id="PS51362"/>
    </source>
</evidence>
<reference evidence="9" key="1">
    <citation type="submission" date="2025-08" db="UniProtKB">
        <authorList>
            <consortium name="RefSeq"/>
        </authorList>
    </citation>
    <scope>IDENTIFICATION</scope>
    <source>
        <tissue evidence="9">Whole sample</tissue>
    </source>
</reference>
<evidence type="ECO:0000313" key="8">
    <source>
        <dbReference type="Proteomes" id="UP000694844"/>
    </source>
</evidence>
<accession>A0A8B8CJT9</accession>
<gene>
    <name evidence="9" type="primary">LOC111119528</name>
</gene>
<dbReference type="GeneID" id="111119528"/>
<dbReference type="GO" id="GO:0005576">
    <property type="term" value="C:extracellular region"/>
    <property type="evidence" value="ECO:0007669"/>
    <property type="project" value="UniProtKB-SubCell"/>
</dbReference>
<protein>
    <submittedName>
        <fullName evidence="9">Uncharacterized protein LOC111119528</fullName>
    </submittedName>
</protein>
<dbReference type="InterPro" id="IPR001839">
    <property type="entry name" value="TGF-b_C"/>
</dbReference>
<feature type="signal peptide" evidence="6">
    <location>
        <begin position="1"/>
        <end position="22"/>
    </location>
</feature>
<keyword evidence="8" id="KW-1185">Reference proteome</keyword>
<comment type="subcellular location">
    <subcellularLocation>
        <location evidence="1">Secreted</location>
    </subcellularLocation>
</comment>
<feature type="domain" description="TGF-beta family profile" evidence="7">
    <location>
        <begin position="187"/>
        <end position="292"/>
    </location>
</feature>
<dbReference type="InterPro" id="IPR017948">
    <property type="entry name" value="TGFb_CS"/>
</dbReference>
<evidence type="ECO:0000256" key="1">
    <source>
        <dbReference type="ARBA" id="ARBA00004613"/>
    </source>
</evidence>
<dbReference type="PROSITE" id="PS00250">
    <property type="entry name" value="TGF_BETA_1"/>
    <property type="match status" value="1"/>
</dbReference>
<dbReference type="InterPro" id="IPR029034">
    <property type="entry name" value="Cystine-knot_cytokine"/>
</dbReference>
<dbReference type="RefSeq" id="XP_022315449.1">
    <property type="nucleotide sequence ID" value="XM_022459741.1"/>
</dbReference>
<name>A0A8B8CJT9_CRAVI</name>
<proteinExistence type="inferred from homology"/>
<evidence type="ECO:0000256" key="4">
    <source>
        <dbReference type="ARBA" id="ARBA00023030"/>
    </source>
</evidence>
<dbReference type="OrthoDB" id="6097978at2759"/>
<comment type="similarity">
    <text evidence="2">Belongs to the TGF-beta family.</text>
</comment>
<evidence type="ECO:0000313" key="9">
    <source>
        <dbReference type="RefSeq" id="XP_022315449.1"/>
    </source>
</evidence>
<sequence length="292" mass="33719">MGQLIMLFEFFLAFCMFSLFKCEPLYHKEPIDITKPFTKDIPWSARNLFRKFMKSLETINNDKKLDISFHTLERVDDGFEFDLRDILADPSVTGVDIFWPSPSKKSCHIKLGTSDYKLEGKRTNGFIFYDFDHVLSLGLSSSLVRVRPVLPLACSAEDSPFYAFLVIYRNISKGLVLQEIDNARDSRFKRDAKDNEPNKVKKNQDLGCQLIPWTVDFARLSSFIVAPLKYNANSCQGHCGQREKGFDRMTRKTLTNYELLRVFLLGKSSRNTAVANQRNMGRRPWRMLTPPS</sequence>
<keyword evidence="4" id="KW-0339">Growth factor</keyword>
<evidence type="ECO:0000256" key="2">
    <source>
        <dbReference type="ARBA" id="ARBA00006656"/>
    </source>
</evidence>
<dbReference type="Proteomes" id="UP000694844">
    <property type="component" value="Chromosome 2"/>
</dbReference>
<keyword evidence="3" id="KW-0964">Secreted</keyword>
<dbReference type="Gene3D" id="2.10.90.10">
    <property type="entry name" value="Cystine-knot cytokines"/>
    <property type="match status" value="1"/>
</dbReference>
<dbReference type="KEGG" id="cvn:111119528"/>
<organism evidence="8 9">
    <name type="scientific">Crassostrea virginica</name>
    <name type="common">Eastern oyster</name>
    <dbReference type="NCBI Taxonomy" id="6565"/>
    <lineage>
        <taxon>Eukaryota</taxon>
        <taxon>Metazoa</taxon>
        <taxon>Spiralia</taxon>
        <taxon>Lophotrochozoa</taxon>
        <taxon>Mollusca</taxon>
        <taxon>Bivalvia</taxon>
        <taxon>Autobranchia</taxon>
        <taxon>Pteriomorphia</taxon>
        <taxon>Ostreida</taxon>
        <taxon>Ostreoidea</taxon>
        <taxon>Ostreidae</taxon>
        <taxon>Crassostrea</taxon>
    </lineage>
</organism>
<dbReference type="PROSITE" id="PS51362">
    <property type="entry name" value="TGF_BETA_2"/>
    <property type="match status" value="1"/>
</dbReference>
<dbReference type="AlphaFoldDB" id="A0A8B8CJT9"/>
<evidence type="ECO:0000256" key="3">
    <source>
        <dbReference type="ARBA" id="ARBA00022525"/>
    </source>
</evidence>
<evidence type="ECO:0000256" key="6">
    <source>
        <dbReference type="SAM" id="SignalP"/>
    </source>
</evidence>